<comment type="function">
    <text evidence="8">Part of the spliceosome which catalyzes two sequential transesterification reactions, first the excision of the non-coding intron from pre-mRNA and then the ligation of the coding exons to form the mature mRNA. Plays a role in stabilizing the structure of the spliceosome catalytic core and docking of the branch helix into the active site, producing 5'-exon and lariat intron-3'-intermediates.</text>
</comment>
<feature type="binding site" evidence="8">
    <location>
        <position position="46"/>
    </location>
    <ligand>
        <name>Zn(2+)</name>
        <dbReference type="ChEBI" id="CHEBI:29105"/>
    </ligand>
</feature>
<evidence type="ECO:0000256" key="2">
    <source>
        <dbReference type="ARBA" id="ARBA00022664"/>
    </source>
</evidence>
<evidence type="ECO:0000256" key="1">
    <source>
        <dbReference type="ARBA" id="ARBA00004123"/>
    </source>
</evidence>
<dbReference type="Pfam" id="PF04502">
    <property type="entry name" value="Saf4_Yju2"/>
    <property type="match status" value="1"/>
</dbReference>
<keyword evidence="6" id="KW-0508">mRNA splicing</keyword>
<feature type="compositionally biased region" description="Gly residues" evidence="10">
    <location>
        <begin position="347"/>
        <end position="356"/>
    </location>
</feature>
<dbReference type="GO" id="GO:0071006">
    <property type="term" value="C:U2-type catalytic step 1 spliceosome"/>
    <property type="evidence" value="ECO:0007669"/>
    <property type="project" value="UniProtKB-UniRule"/>
</dbReference>
<dbReference type="EMBL" id="BRXU01000014">
    <property type="protein sequence ID" value="GLC55764.1"/>
    <property type="molecule type" value="Genomic_DNA"/>
</dbReference>
<feature type="compositionally biased region" description="Low complexity" evidence="10">
    <location>
        <begin position="357"/>
        <end position="371"/>
    </location>
</feature>
<comment type="subcellular location">
    <subcellularLocation>
        <location evidence="1 8">Nucleus</location>
    </subcellularLocation>
</comment>
<proteinExistence type="inferred from homology"/>
<evidence type="ECO:0000256" key="5">
    <source>
        <dbReference type="ARBA" id="ARBA00022833"/>
    </source>
</evidence>
<dbReference type="AlphaFoldDB" id="A0A9W6BPC8"/>
<evidence type="ECO:0000313" key="11">
    <source>
        <dbReference type="EMBL" id="GLC55764.1"/>
    </source>
</evidence>
<evidence type="ECO:0000256" key="7">
    <source>
        <dbReference type="ARBA" id="ARBA00023242"/>
    </source>
</evidence>
<evidence type="ECO:0000256" key="4">
    <source>
        <dbReference type="ARBA" id="ARBA00022728"/>
    </source>
</evidence>
<keyword evidence="12" id="KW-1185">Reference proteome</keyword>
<comment type="subunit">
    <text evidence="8">Component of the spliceosome. Present in the activated B complex, the catalytically activated B* complex which catalyzes the branching, the catalytic step 1 C complex catalyzing the exon ligation, and the postcatalytic P complex containing the ligated exons (mRNA) and the excised lariat intron.</text>
</comment>
<gene>
    <name evidence="11" type="primary">PLEST009941</name>
    <name evidence="11" type="ORF">PLESTB_001026400</name>
</gene>
<evidence type="ECO:0000256" key="10">
    <source>
        <dbReference type="SAM" id="MobiDB-lite"/>
    </source>
</evidence>
<feature type="region of interest" description="Disordered" evidence="10">
    <location>
        <begin position="204"/>
        <end position="332"/>
    </location>
</feature>
<dbReference type="InterPro" id="IPR007590">
    <property type="entry name" value="Saf4/Yju2"/>
</dbReference>
<feature type="coiled-coil region" evidence="9">
    <location>
        <begin position="120"/>
        <end position="170"/>
    </location>
</feature>
<keyword evidence="9" id="KW-0175">Coiled coil</keyword>
<evidence type="ECO:0000256" key="9">
    <source>
        <dbReference type="SAM" id="Coils"/>
    </source>
</evidence>
<keyword evidence="4 8" id="KW-0747">Spliceosome</keyword>
<evidence type="ECO:0000256" key="8">
    <source>
        <dbReference type="HAMAP-Rule" id="MF_03226"/>
    </source>
</evidence>
<dbReference type="PANTHER" id="PTHR12111:SF1">
    <property type="entry name" value="SPLICING FACTOR YJU2"/>
    <property type="match status" value="1"/>
</dbReference>
<feature type="region of interest" description="Disordered" evidence="10">
    <location>
        <begin position="347"/>
        <end position="371"/>
    </location>
</feature>
<name>A0A9W6BPC8_9CHLO</name>
<accession>A0A9W6BPC8</accession>
<comment type="similarity">
    <text evidence="8">Belongs to the CWC16 family. YJU2 subfamily.</text>
</comment>
<comment type="caution">
    <text evidence="11">The sequence shown here is derived from an EMBL/GenBank/DDBJ whole genome shotgun (WGS) entry which is preliminary data.</text>
</comment>
<dbReference type="GO" id="GO:0000349">
    <property type="term" value="P:generation of catalytic spliceosome for first transesterification step"/>
    <property type="evidence" value="ECO:0007669"/>
    <property type="project" value="UniProtKB-UniRule"/>
</dbReference>
<dbReference type="OrthoDB" id="674963at2759"/>
<feature type="compositionally biased region" description="Gly residues" evidence="10">
    <location>
        <begin position="223"/>
        <end position="234"/>
    </location>
</feature>
<dbReference type="Proteomes" id="UP001165080">
    <property type="component" value="Unassembled WGS sequence"/>
</dbReference>
<keyword evidence="5 8" id="KW-0862">Zinc</keyword>
<feature type="compositionally biased region" description="Low complexity" evidence="10">
    <location>
        <begin position="235"/>
        <end position="252"/>
    </location>
</feature>
<feature type="binding site" evidence="8">
    <location>
        <position position="43"/>
    </location>
    <ligand>
        <name>Zn(2+)</name>
        <dbReference type="ChEBI" id="CHEBI:29105"/>
    </ligand>
</feature>
<keyword evidence="2" id="KW-0507">mRNA processing</keyword>
<feature type="binding site" evidence="8">
    <location>
        <position position="80"/>
    </location>
    <ligand>
        <name>Zn(2+)</name>
        <dbReference type="ChEBI" id="CHEBI:29105"/>
    </ligand>
</feature>
<reference evidence="11 12" key="1">
    <citation type="journal article" date="2023" name="Commun. Biol.">
        <title>Reorganization of the ancestral sex-determining regions during the evolution of trioecy in Pleodorina starrii.</title>
        <authorList>
            <person name="Takahashi K."/>
            <person name="Suzuki S."/>
            <person name="Kawai-Toyooka H."/>
            <person name="Yamamoto K."/>
            <person name="Hamaji T."/>
            <person name="Ootsuki R."/>
            <person name="Yamaguchi H."/>
            <person name="Kawachi M."/>
            <person name="Higashiyama T."/>
            <person name="Nozaki H."/>
        </authorList>
    </citation>
    <scope>NUCLEOTIDE SEQUENCE [LARGE SCALE GENOMIC DNA]</scope>
    <source>
        <strain evidence="11 12">NIES-4479</strain>
    </source>
</reference>
<keyword evidence="3 8" id="KW-0479">Metal-binding</keyword>
<dbReference type="GO" id="GO:0046872">
    <property type="term" value="F:metal ion binding"/>
    <property type="evidence" value="ECO:0007669"/>
    <property type="project" value="UniProtKB-KW"/>
</dbReference>
<feature type="binding site" evidence="8">
    <location>
        <position position="83"/>
    </location>
    <ligand>
        <name>Zn(2+)</name>
        <dbReference type="ChEBI" id="CHEBI:29105"/>
    </ligand>
</feature>
<protein>
    <recommendedName>
        <fullName evidence="8">Splicing factor YJU2</fullName>
    </recommendedName>
</protein>
<evidence type="ECO:0000256" key="6">
    <source>
        <dbReference type="ARBA" id="ARBA00023187"/>
    </source>
</evidence>
<dbReference type="InterPro" id="IPR043701">
    <property type="entry name" value="Yju2"/>
</dbReference>
<sequence length="371" mass="39353">MGERKVLNKYFPPDFDPAKLPKGKRRETNEMKVRMMLPMSVRCKTCGTFMYKGTKFNTRKEDVMGENYLGIQIFRFYYRCKKCAAEFCMKTDPKNADYIMEAGATRNYEPWRDEEATKAEAVAKREEEEMGNAMKALENRTLDSKREMDIMAALDEMKALNAQHAKVTTEQALAALQKAAAAQELEEEDAIDVAEFYQLRAQAHTRRLEDDSDDSKEEAGAPGPSGSGAGGSRPGLGPSSELSNLSQLQQQQAEGRADVARGAAAAAAPPPPPPKPAIKVMVKPKAQQPATAAAAGSGPSGGPHGDAGRGGAAQAGKRPAPEIGAEVGAETGHAAKKANVVAVGEQGQGASGGLTGLLGQYGSSSGSESDS</sequence>
<evidence type="ECO:0000256" key="3">
    <source>
        <dbReference type="ARBA" id="ARBA00022723"/>
    </source>
</evidence>
<feature type="compositionally biased region" description="Low complexity" evidence="10">
    <location>
        <begin position="277"/>
        <end position="297"/>
    </location>
</feature>
<dbReference type="HAMAP" id="MF_03226">
    <property type="entry name" value="YJU2"/>
    <property type="match status" value="1"/>
</dbReference>
<keyword evidence="7 8" id="KW-0539">Nucleus</keyword>
<feature type="compositionally biased region" description="Gly residues" evidence="10">
    <location>
        <begin position="298"/>
        <end position="313"/>
    </location>
</feature>
<dbReference type="PANTHER" id="PTHR12111">
    <property type="entry name" value="SPLICING FACTOR YJU2"/>
    <property type="match status" value="1"/>
</dbReference>
<organism evidence="11 12">
    <name type="scientific">Pleodorina starrii</name>
    <dbReference type="NCBI Taxonomy" id="330485"/>
    <lineage>
        <taxon>Eukaryota</taxon>
        <taxon>Viridiplantae</taxon>
        <taxon>Chlorophyta</taxon>
        <taxon>core chlorophytes</taxon>
        <taxon>Chlorophyceae</taxon>
        <taxon>CS clade</taxon>
        <taxon>Chlamydomonadales</taxon>
        <taxon>Volvocaceae</taxon>
        <taxon>Pleodorina</taxon>
    </lineage>
</organism>
<evidence type="ECO:0000313" key="12">
    <source>
        <dbReference type="Proteomes" id="UP001165080"/>
    </source>
</evidence>